<dbReference type="AlphaFoldDB" id="A0A164NUA6"/>
<accession>A0A164NUA6</accession>
<proteinExistence type="predicted"/>
<sequence length="68" mass="8059">MQTCRDRDRDQKLITIPNRIKKLIGSGIRSIDEDRIGDQIFADHFWMTPSVENSHCLMNFVFDMKNFI</sequence>
<name>A0A164NUA6_9CRUS</name>
<dbReference type="Proteomes" id="UP000076858">
    <property type="component" value="Unassembled WGS sequence"/>
</dbReference>
<reference evidence="1 2" key="1">
    <citation type="submission" date="2016-03" db="EMBL/GenBank/DDBJ databases">
        <title>EvidentialGene: Evidence-directed Construction of Genes on Genomes.</title>
        <authorList>
            <person name="Gilbert D.G."/>
            <person name="Choi J.-H."/>
            <person name="Mockaitis K."/>
            <person name="Colbourne J."/>
            <person name="Pfrender M."/>
        </authorList>
    </citation>
    <scope>NUCLEOTIDE SEQUENCE [LARGE SCALE GENOMIC DNA]</scope>
    <source>
        <strain evidence="1 2">Xinb3</strain>
        <tissue evidence="1">Complete organism</tissue>
    </source>
</reference>
<gene>
    <name evidence="1" type="ORF">APZ42_030365</name>
</gene>
<protein>
    <submittedName>
        <fullName evidence="1">Uncharacterized protein</fullName>
    </submittedName>
</protein>
<comment type="caution">
    <text evidence="1">The sequence shown here is derived from an EMBL/GenBank/DDBJ whole genome shotgun (WGS) entry which is preliminary data.</text>
</comment>
<dbReference type="EMBL" id="LRGB01002818">
    <property type="protein sequence ID" value="KZS06243.1"/>
    <property type="molecule type" value="Genomic_DNA"/>
</dbReference>
<organism evidence="1 2">
    <name type="scientific">Daphnia magna</name>
    <dbReference type="NCBI Taxonomy" id="35525"/>
    <lineage>
        <taxon>Eukaryota</taxon>
        <taxon>Metazoa</taxon>
        <taxon>Ecdysozoa</taxon>
        <taxon>Arthropoda</taxon>
        <taxon>Crustacea</taxon>
        <taxon>Branchiopoda</taxon>
        <taxon>Diplostraca</taxon>
        <taxon>Cladocera</taxon>
        <taxon>Anomopoda</taxon>
        <taxon>Daphniidae</taxon>
        <taxon>Daphnia</taxon>
    </lineage>
</organism>
<evidence type="ECO:0000313" key="2">
    <source>
        <dbReference type="Proteomes" id="UP000076858"/>
    </source>
</evidence>
<evidence type="ECO:0000313" key="1">
    <source>
        <dbReference type="EMBL" id="KZS06243.1"/>
    </source>
</evidence>
<keyword evidence="2" id="KW-1185">Reference proteome</keyword>